<dbReference type="EMBL" id="CACRXK020018354">
    <property type="protein sequence ID" value="CAB4032379.1"/>
    <property type="molecule type" value="Genomic_DNA"/>
</dbReference>
<dbReference type="SUPFAM" id="SSF54695">
    <property type="entry name" value="POZ domain"/>
    <property type="match status" value="1"/>
</dbReference>
<evidence type="ECO:0000313" key="2">
    <source>
        <dbReference type="Proteomes" id="UP001152795"/>
    </source>
</evidence>
<dbReference type="SMART" id="SM00225">
    <property type="entry name" value="BTB"/>
    <property type="match status" value="1"/>
</dbReference>
<proteinExistence type="predicted"/>
<evidence type="ECO:0000313" key="1">
    <source>
        <dbReference type="EMBL" id="CAB4032379.1"/>
    </source>
</evidence>
<dbReference type="Pfam" id="PF00651">
    <property type="entry name" value="BTB"/>
    <property type="match status" value="1"/>
</dbReference>
<dbReference type="GO" id="GO:0005829">
    <property type="term" value="C:cytosol"/>
    <property type="evidence" value="ECO:0007669"/>
    <property type="project" value="TreeGrafter"/>
</dbReference>
<gene>
    <name evidence="1" type="ORF">PACLA_8A022921</name>
</gene>
<dbReference type="PROSITE" id="PS50097">
    <property type="entry name" value="BTB"/>
    <property type="match status" value="1"/>
</dbReference>
<dbReference type="InterPro" id="IPR000210">
    <property type="entry name" value="BTB/POZ_dom"/>
</dbReference>
<name>A0A7D9JNN4_PARCT</name>
<organism evidence="1 2">
    <name type="scientific">Paramuricea clavata</name>
    <name type="common">Red gorgonian</name>
    <name type="synonym">Violescent sea-whip</name>
    <dbReference type="NCBI Taxonomy" id="317549"/>
    <lineage>
        <taxon>Eukaryota</taxon>
        <taxon>Metazoa</taxon>
        <taxon>Cnidaria</taxon>
        <taxon>Anthozoa</taxon>
        <taxon>Octocorallia</taxon>
        <taxon>Malacalcyonacea</taxon>
        <taxon>Plexauridae</taxon>
        <taxon>Paramuricea</taxon>
    </lineage>
</organism>
<dbReference type="Gene3D" id="3.30.710.10">
    <property type="entry name" value="Potassium Channel Kv1.1, Chain A"/>
    <property type="match status" value="1"/>
</dbReference>
<dbReference type="OrthoDB" id="6049320at2759"/>
<dbReference type="GO" id="GO:0022008">
    <property type="term" value="P:neurogenesis"/>
    <property type="evidence" value="ECO:0007669"/>
    <property type="project" value="TreeGrafter"/>
</dbReference>
<sequence>MATSQQELDWQSTKKTVLERSRHMFNNPFMSDIAFSCEGSDKKFFAHKYVLATSSAVFYAMFYGELAEKNSVVHLSDTDEESLEEFLRFLYTDECNLTTDNALFVLYLAKKYIVPSVTISIADVGAAVHNNTRTPSLLVLFFLCSLQTLGSLYNPLIYIFIKYNYNYNTAILLSHLPAKDHITTVIDPMLLQNLTSTHTPATTPKPVGEEQPGEKYPSAGKVPTLPRDFTQFYLTHLRPHSFPPPYAHTLSHTPEESNSTAATYDFYPLLGLAKLKGYDPFAQAIQFDENKLEEKCWDFIDLNTSEAVVSDGFCDINQATLVELVKREPLNVEEVDLFKAVLKWSEAECSRKGIEANAKNKRAAMGNAIYQIRFASMTLQDLAQNASQSGVLTPEEILLFFEKLGGVDRTSEVWNMSETRAKKKLDIFLTLFDQFDWKALEQSRS</sequence>
<dbReference type="Gene3D" id="1.25.40.420">
    <property type="match status" value="1"/>
</dbReference>
<dbReference type="SMART" id="SM00875">
    <property type="entry name" value="BACK"/>
    <property type="match status" value="1"/>
</dbReference>
<keyword evidence="2" id="KW-1185">Reference proteome</keyword>
<dbReference type="PANTHER" id="PTHR45774">
    <property type="entry name" value="BTB/POZ DOMAIN-CONTAINING"/>
    <property type="match status" value="1"/>
</dbReference>
<dbReference type="Pfam" id="PF07707">
    <property type="entry name" value="BACK"/>
    <property type="match status" value="1"/>
</dbReference>
<reference evidence="1" key="1">
    <citation type="submission" date="2020-04" db="EMBL/GenBank/DDBJ databases">
        <authorList>
            <person name="Alioto T."/>
            <person name="Alioto T."/>
            <person name="Gomez Garrido J."/>
        </authorList>
    </citation>
    <scope>NUCLEOTIDE SEQUENCE</scope>
    <source>
        <strain evidence="1">A484AB</strain>
    </source>
</reference>
<dbReference type="Proteomes" id="UP001152795">
    <property type="component" value="Unassembled WGS sequence"/>
</dbReference>
<accession>A0A7D9JNN4</accession>
<dbReference type="InterPro" id="IPR011705">
    <property type="entry name" value="BACK"/>
</dbReference>
<protein>
    <submittedName>
        <fullName evidence="1">BTB POZ domain-containing 6-like</fullName>
    </submittedName>
</protein>
<dbReference type="AlphaFoldDB" id="A0A7D9JNN4"/>
<comment type="caution">
    <text evidence="1">The sequence shown here is derived from an EMBL/GenBank/DDBJ whole genome shotgun (WGS) entry which is preliminary data.</text>
</comment>
<dbReference type="InterPro" id="IPR011333">
    <property type="entry name" value="SKP1/BTB/POZ_sf"/>
</dbReference>
<dbReference type="PANTHER" id="PTHR45774:SF3">
    <property type="entry name" value="BTB (POZ) DOMAIN-CONTAINING 2B-RELATED"/>
    <property type="match status" value="1"/>
</dbReference>